<dbReference type="SMART" id="SM00448">
    <property type="entry name" value="REC"/>
    <property type="match status" value="1"/>
</dbReference>
<gene>
    <name evidence="4" type="primary">cph2_1</name>
    <name evidence="4" type="ORF">SAMEA1982600_02343</name>
</gene>
<dbReference type="SMART" id="SM00052">
    <property type="entry name" value="EAL"/>
    <property type="match status" value="1"/>
</dbReference>
<feature type="modified residue" description="4-aspartylphosphate" evidence="1">
    <location>
        <position position="95"/>
    </location>
</feature>
<dbReference type="InterPro" id="IPR035919">
    <property type="entry name" value="EAL_sf"/>
</dbReference>
<dbReference type="Pfam" id="PF11849">
    <property type="entry name" value="DUF3369"/>
    <property type="match status" value="1"/>
</dbReference>
<proteinExistence type="predicted"/>
<dbReference type="GO" id="GO:0000160">
    <property type="term" value="P:phosphorelay signal transduction system"/>
    <property type="evidence" value="ECO:0007669"/>
    <property type="project" value="InterPro"/>
</dbReference>
<keyword evidence="1" id="KW-0597">Phosphoprotein</keyword>
<dbReference type="InterPro" id="IPR001633">
    <property type="entry name" value="EAL_dom"/>
</dbReference>
<dbReference type="CDD" id="cd01948">
    <property type="entry name" value="EAL"/>
    <property type="match status" value="1"/>
</dbReference>
<dbReference type="AlphaFoldDB" id="A0A157P7X8"/>
<dbReference type="SUPFAM" id="SSF52172">
    <property type="entry name" value="CheY-like"/>
    <property type="match status" value="1"/>
</dbReference>
<dbReference type="OrthoDB" id="9813903at2"/>
<dbReference type="GO" id="GO:0071111">
    <property type="term" value="F:cyclic-guanylate-specific phosphodiesterase activity"/>
    <property type="evidence" value="ECO:0007669"/>
    <property type="project" value="InterPro"/>
</dbReference>
<feature type="domain" description="EAL" evidence="3">
    <location>
        <begin position="498"/>
        <end position="751"/>
    </location>
</feature>
<dbReference type="SUPFAM" id="SSF55073">
    <property type="entry name" value="Nucleotide cyclase"/>
    <property type="match status" value="1"/>
</dbReference>
<dbReference type="PANTHER" id="PTHR33121:SF70">
    <property type="entry name" value="SIGNALING PROTEIN YKOW"/>
    <property type="match status" value="1"/>
</dbReference>
<dbReference type="InterPro" id="IPR000160">
    <property type="entry name" value="GGDEF_dom"/>
</dbReference>
<dbReference type="InterPro" id="IPR011006">
    <property type="entry name" value="CheY-like_superfamily"/>
</dbReference>
<dbReference type="InterPro" id="IPR001789">
    <property type="entry name" value="Sig_transdc_resp-reg_receiver"/>
</dbReference>
<dbReference type="Gene3D" id="3.20.20.450">
    <property type="entry name" value="EAL domain"/>
    <property type="match status" value="1"/>
</dbReference>
<organism evidence="4 5">
    <name type="scientific">Bordetella ansorpii</name>
    <dbReference type="NCBI Taxonomy" id="288768"/>
    <lineage>
        <taxon>Bacteria</taxon>
        <taxon>Pseudomonadati</taxon>
        <taxon>Pseudomonadota</taxon>
        <taxon>Betaproteobacteria</taxon>
        <taxon>Burkholderiales</taxon>
        <taxon>Alcaligenaceae</taxon>
        <taxon>Bordetella</taxon>
    </lineage>
</organism>
<accession>A0A157P7X8</accession>
<evidence type="ECO:0000259" key="3">
    <source>
        <dbReference type="PROSITE" id="PS50883"/>
    </source>
</evidence>
<dbReference type="Proteomes" id="UP000077037">
    <property type="component" value="Unassembled WGS sequence"/>
</dbReference>
<name>A0A157P7X8_9BORD</name>
<dbReference type="EMBL" id="FKBS01000014">
    <property type="protein sequence ID" value="SAI29558.1"/>
    <property type="molecule type" value="Genomic_DNA"/>
</dbReference>
<dbReference type="Pfam" id="PF00563">
    <property type="entry name" value="EAL"/>
    <property type="match status" value="1"/>
</dbReference>
<dbReference type="PROSITE" id="PS50883">
    <property type="entry name" value="EAL"/>
    <property type="match status" value="1"/>
</dbReference>
<dbReference type="PANTHER" id="PTHR33121">
    <property type="entry name" value="CYCLIC DI-GMP PHOSPHODIESTERASE PDEF"/>
    <property type="match status" value="1"/>
</dbReference>
<feature type="domain" description="Response regulatory" evidence="2">
    <location>
        <begin position="40"/>
        <end position="165"/>
    </location>
</feature>
<dbReference type="Pfam" id="PF00990">
    <property type="entry name" value="GGDEF"/>
    <property type="match status" value="1"/>
</dbReference>
<evidence type="ECO:0000256" key="1">
    <source>
        <dbReference type="PROSITE-ProRule" id="PRU00169"/>
    </source>
</evidence>
<dbReference type="Gene3D" id="3.40.50.2300">
    <property type="match status" value="1"/>
</dbReference>
<evidence type="ECO:0000259" key="2">
    <source>
        <dbReference type="PROSITE" id="PS50110"/>
    </source>
</evidence>
<dbReference type="PROSITE" id="PS50110">
    <property type="entry name" value="RESPONSE_REGULATORY"/>
    <property type="match status" value="1"/>
</dbReference>
<evidence type="ECO:0000313" key="4">
    <source>
        <dbReference type="EMBL" id="SAI29558.1"/>
    </source>
</evidence>
<dbReference type="InterPro" id="IPR043128">
    <property type="entry name" value="Rev_trsase/Diguanyl_cyclase"/>
</dbReference>
<dbReference type="InterPro" id="IPR021800">
    <property type="entry name" value="DUF3369"/>
</dbReference>
<protein>
    <submittedName>
        <fullName evidence="4">Signalling protein</fullName>
    </submittedName>
</protein>
<evidence type="ECO:0000313" key="5">
    <source>
        <dbReference type="Proteomes" id="UP000077037"/>
    </source>
</evidence>
<reference evidence="4 5" key="1">
    <citation type="submission" date="2016-03" db="EMBL/GenBank/DDBJ databases">
        <authorList>
            <consortium name="Pathogen Informatics"/>
        </authorList>
    </citation>
    <scope>NUCLEOTIDE SEQUENCE [LARGE SCALE GENOMIC DNA]</scope>
    <source>
        <strain evidence="4 5">NCTC13364</strain>
    </source>
</reference>
<dbReference type="InterPro" id="IPR050706">
    <property type="entry name" value="Cyclic-di-GMP_PDE-like"/>
</dbReference>
<dbReference type="InterPro" id="IPR029787">
    <property type="entry name" value="Nucleotide_cyclase"/>
</dbReference>
<dbReference type="Gene3D" id="3.30.70.270">
    <property type="match status" value="1"/>
</dbReference>
<sequence length="751" mass="82240">MGTQGDSSDHAQVESAFAFAPETDAAPAPEPVAPRAALPTVLTVDDDAAFQRSIQLALSEFEFQGQPVRLLSAGSAAEAGKILAAIPDIAVIVLDVVMETDDAGLRLVRSVREVLGNAEVRIVLVTGQPGMAPMGASLGTLDISDYWLKTDLTFARLRGVLTSNLRTWRQIRSLGQARKGLQTIVEASNGLTRARSLPDFSQRMILELSRLLGVGAEGLVCVQEDPEIPEPLSARIIGAAGRLAHSVNRELRHLGDTPVRDLLRQALADRANVETSDSQVLFFPGAQQGPHAATYIATDRLLDETEQELLRVFATHINSGLINVSLTSRLDRLAYEDSLLSMPNANALLRSLTATMELPAPRDRSMLLIELDQYSSTCLSLGVEQGDIMLQQMARRLRAIFPAPTLVARLHDDTFAILGHSELLQQDRIDELQSVDIDDPDHPSFIRVRSARVDLDEYSGTARGAMAMGTLLLRRAQSRGATEIVEYEPGLEHEMQQRFTLSRELYRALRCGEISIELQPQIDLRTGRITGAEALARWTRQDGTRVPPSEFIPVAEANGLIVPMGKQVLQLACEALAKLGEAGYPDISVSVNVSPLQLVRRDFMQELIDLTRQYGVSPERLEIEITETAAIEDYEANGQLLRGLRSAGFPIAIDDFGTGYSSLAHLSSMPATTLKVDRHFVNEIDTAPGRHSIADMIIGLGRRLNMQVLAEGVESETQADWLIDHACSRAQGFFFARPEPLAAFMQRLAHH</sequence>
<dbReference type="SUPFAM" id="SSF141868">
    <property type="entry name" value="EAL domain-like"/>
    <property type="match status" value="1"/>
</dbReference>